<keyword evidence="1" id="KW-0812">Transmembrane</keyword>
<protein>
    <submittedName>
        <fullName evidence="2">Uncharacterized protein</fullName>
    </submittedName>
</protein>
<name>A0ABU7T0L9_9LACO</name>
<evidence type="ECO:0000313" key="2">
    <source>
        <dbReference type="EMBL" id="MEE6716149.1"/>
    </source>
</evidence>
<accession>A0ABU7T0L9</accession>
<dbReference type="EMBL" id="JAQSGK010000027">
    <property type="protein sequence ID" value="MEE6716149.1"/>
    <property type="molecule type" value="Genomic_DNA"/>
</dbReference>
<dbReference type="Proteomes" id="UP001330016">
    <property type="component" value="Unassembled WGS sequence"/>
</dbReference>
<proteinExistence type="predicted"/>
<comment type="caution">
    <text evidence="2">The sequence shown here is derived from an EMBL/GenBank/DDBJ whole genome shotgun (WGS) entry which is preliminary data.</text>
</comment>
<keyword evidence="3" id="KW-1185">Reference proteome</keyword>
<reference evidence="2 3" key="1">
    <citation type="submission" date="2023-02" db="EMBL/GenBank/DDBJ databases">
        <title>The predominant lactic acid bacteria and yeasts involved in the spontaneous fermentation of millet during the production of the traditional porridge Hausa koko in Ghana.</title>
        <authorList>
            <person name="Atter A."/>
            <person name="Diaz M."/>
        </authorList>
    </citation>
    <scope>NUCLEOTIDE SEQUENCE [LARGE SCALE GENOMIC DNA]</scope>
    <source>
        <strain evidence="2 3">FI11640</strain>
    </source>
</reference>
<dbReference type="RefSeq" id="WP_331243943.1">
    <property type="nucleotide sequence ID" value="NZ_JAQSGJ010000027.1"/>
</dbReference>
<feature type="transmembrane region" description="Helical" evidence="1">
    <location>
        <begin position="38"/>
        <end position="58"/>
    </location>
</feature>
<evidence type="ECO:0000256" key="1">
    <source>
        <dbReference type="SAM" id="Phobius"/>
    </source>
</evidence>
<sequence length="157" mass="17857">MKQFKAPLSFKLMAGWVGIYTVIEAVNGVLHLLDSHQLVTLIVCLIGLIVTLIIGSIVEQSKTIDELAEKDKLIRKFRDNSEGLQEQYKSDKAQIKQLNIVNAKEAEYIAYLQILNSRIMSSLPQDEMMKEQNLALQTFQIKELQKNAGIQDSENHR</sequence>
<keyword evidence="1" id="KW-0472">Membrane</keyword>
<keyword evidence="1" id="KW-1133">Transmembrane helix</keyword>
<feature type="transmembrane region" description="Helical" evidence="1">
    <location>
        <begin position="12"/>
        <end position="32"/>
    </location>
</feature>
<gene>
    <name evidence="2" type="ORF">PS435_09785</name>
</gene>
<organism evidence="2 3">
    <name type="scientific">Schleiferilactobacillus harbinensis</name>
    <dbReference type="NCBI Taxonomy" id="304207"/>
    <lineage>
        <taxon>Bacteria</taxon>
        <taxon>Bacillati</taxon>
        <taxon>Bacillota</taxon>
        <taxon>Bacilli</taxon>
        <taxon>Lactobacillales</taxon>
        <taxon>Lactobacillaceae</taxon>
        <taxon>Schleiferilactobacillus</taxon>
    </lineage>
</organism>
<evidence type="ECO:0000313" key="3">
    <source>
        <dbReference type="Proteomes" id="UP001330016"/>
    </source>
</evidence>